<dbReference type="FunCoup" id="B9T3Y8">
    <property type="interactions" value="1094"/>
</dbReference>
<sequence length="834" mass="92539">MNNLQGAGLENLGNTCFLNSVLQCLTYTEPLAAYLQSGKHQTSCHIAGFCALCAIQKHVSRALQSTGRSLVPKDLVSNLRCISRNFRNARQEDAHEYMVNLLESMHKCCLPSGVPSESPAAYEKSLVHKIFGGRLRSQVECQQCSYCSNKFDPFLDLSLEIVKADTLPVALRNFTAAELLDGGEKHYQCQKCKQKVRAKKRLTVHNAPNVLTIHLKRFHAHDPGRKVDKKVLFDHSLDMKPFVSGSYEGDLKYSLYGVLVHFGHSTHSGHYVCFIRTSSGIWHLLNDNEVRPVSEKVVLDQKAYMLFYVRDRKANATKRPADVVRKENVKASISSNLPNLVLKQMSKEHIDNGLIGNRSFAANSTASVNKKDGLNFSTSKEIPQKEALDRPSFSECSLRKTNSIAEPSSSSPLPEDSSKGVTPNPDLRECLSPSATSMNSKLDAAKLDNTNITTGVKVTGSNKAFSNCNETQNCPVENLVTNESSEKINLVINMGVNGAEEMVPGLPQSDSSDKMSNRIVSVKVPNKPTCGSIQGGDFPNQSAAGNSQRDQGGHSCQHIVNELAEPSILSITPNQCLHKKAPDCTPHKKFKKLLRHRISNMPLGLKFFRASLGLRKRKKHKKSKRGTVGTQNLIKEQVMEGNCSLLEVGPSTSKMSMSVSLISTNSQRKKAKSSSKCRDDTGMDIVDEELKRYNQNSDAAPMDKHIENSISTSEVNQHEAVLLDCRESRGENMPENGNMCILTRGLEETTVACWDGIALPQSQIVESSNEENLRIGYVPDEWDEEYDRGRRKKVRQNKQDFGGPNLFQEYASKKTQFKKAKMDQSSSGNKPFRI</sequence>
<dbReference type="PANTHER" id="PTHR24006:SF663">
    <property type="entry name" value="UBIQUITIN CARBOXYL-TERMINAL HYDROLASE 23"/>
    <property type="match status" value="1"/>
</dbReference>
<dbReference type="eggNOG" id="KOG1865">
    <property type="taxonomic scope" value="Eukaryota"/>
</dbReference>
<keyword evidence="2" id="KW-0833">Ubl conjugation pathway</keyword>
<dbReference type="GO" id="GO:0016579">
    <property type="term" value="P:protein deubiquitination"/>
    <property type="evidence" value="ECO:0007669"/>
    <property type="project" value="InterPro"/>
</dbReference>
<comment type="function">
    <text evidence="2">Recognizes and hydrolyzes the peptide bond at the C-terminal Gly of ubiquitin. Involved in the processing of poly-ubiquitin precursors as well as that of ubiquitinated proteins.</text>
</comment>
<dbReference type="Proteomes" id="UP000008311">
    <property type="component" value="Unassembled WGS sequence"/>
</dbReference>
<dbReference type="InterPro" id="IPR018200">
    <property type="entry name" value="USP_CS"/>
</dbReference>
<dbReference type="STRING" id="3988.B9T3Y8"/>
<evidence type="ECO:0000256" key="2">
    <source>
        <dbReference type="RuleBase" id="RU366025"/>
    </source>
</evidence>
<dbReference type="Gene3D" id="3.90.70.10">
    <property type="entry name" value="Cysteine proteinases"/>
    <property type="match status" value="1"/>
</dbReference>
<dbReference type="InterPro" id="IPR038765">
    <property type="entry name" value="Papain-like_cys_pep_sf"/>
</dbReference>
<dbReference type="MEROPS" id="C19.A12"/>
<proteinExistence type="inferred from homology"/>
<evidence type="ECO:0000313" key="5">
    <source>
        <dbReference type="EMBL" id="EEF29423.1"/>
    </source>
</evidence>
<dbReference type="InterPro" id="IPR050164">
    <property type="entry name" value="Peptidase_C19"/>
</dbReference>
<organism evidence="5 6">
    <name type="scientific">Ricinus communis</name>
    <name type="common">Castor bean</name>
    <dbReference type="NCBI Taxonomy" id="3988"/>
    <lineage>
        <taxon>Eukaryota</taxon>
        <taxon>Viridiplantae</taxon>
        <taxon>Streptophyta</taxon>
        <taxon>Embryophyta</taxon>
        <taxon>Tracheophyta</taxon>
        <taxon>Spermatophyta</taxon>
        <taxon>Magnoliopsida</taxon>
        <taxon>eudicotyledons</taxon>
        <taxon>Gunneridae</taxon>
        <taxon>Pentapetalae</taxon>
        <taxon>rosids</taxon>
        <taxon>fabids</taxon>
        <taxon>Malpighiales</taxon>
        <taxon>Euphorbiaceae</taxon>
        <taxon>Acalyphoideae</taxon>
        <taxon>Acalypheae</taxon>
        <taxon>Ricinus</taxon>
    </lineage>
</organism>
<dbReference type="GO" id="GO:0031647">
    <property type="term" value="P:regulation of protein stability"/>
    <property type="evidence" value="ECO:0000318"/>
    <property type="project" value="GO_Central"/>
</dbReference>
<comment type="similarity">
    <text evidence="1 2">Belongs to the peptidase C19 family.</text>
</comment>
<dbReference type="InParanoid" id="B9T3Y8"/>
<dbReference type="GO" id="GO:0006508">
    <property type="term" value="P:proteolysis"/>
    <property type="evidence" value="ECO:0007669"/>
    <property type="project" value="UniProtKB-KW"/>
</dbReference>
<dbReference type="PROSITE" id="PS50235">
    <property type="entry name" value="USP_3"/>
    <property type="match status" value="1"/>
</dbReference>
<dbReference type="InterPro" id="IPR028889">
    <property type="entry name" value="USP"/>
</dbReference>
<keyword evidence="6" id="KW-1185">Reference proteome</keyword>
<feature type="compositionally biased region" description="Polar residues" evidence="3">
    <location>
        <begin position="539"/>
        <end position="550"/>
    </location>
</feature>
<name>B9T3Y8_RICCO</name>
<feature type="region of interest" description="Disordered" evidence="3">
    <location>
        <begin position="786"/>
        <end position="834"/>
    </location>
</feature>
<keyword evidence="2" id="KW-0378">Hydrolase</keyword>
<dbReference type="GO" id="GO:0005829">
    <property type="term" value="C:cytosol"/>
    <property type="evidence" value="ECO:0000318"/>
    <property type="project" value="GO_Central"/>
</dbReference>
<feature type="domain" description="USP" evidence="4">
    <location>
        <begin position="7"/>
        <end position="311"/>
    </location>
</feature>
<dbReference type="CDD" id="cd02661">
    <property type="entry name" value="Peptidase_C19E"/>
    <property type="match status" value="1"/>
</dbReference>
<dbReference type="InterPro" id="IPR001394">
    <property type="entry name" value="Peptidase_C19_UCH"/>
</dbReference>
<keyword evidence="2" id="KW-0645">Protease</keyword>
<evidence type="ECO:0000256" key="3">
    <source>
        <dbReference type="SAM" id="MobiDB-lite"/>
    </source>
</evidence>
<gene>
    <name evidence="5" type="ORF">RCOM_0639420</name>
</gene>
<dbReference type="GO" id="GO:0005634">
    <property type="term" value="C:nucleus"/>
    <property type="evidence" value="ECO:0000318"/>
    <property type="project" value="GO_Central"/>
</dbReference>
<feature type="region of interest" description="Disordered" evidence="3">
    <location>
        <begin position="530"/>
        <end position="554"/>
    </location>
</feature>
<dbReference type="PROSITE" id="PS00973">
    <property type="entry name" value="USP_2"/>
    <property type="match status" value="1"/>
</dbReference>
<keyword evidence="2" id="KW-0788">Thiol protease</keyword>
<evidence type="ECO:0000259" key="4">
    <source>
        <dbReference type="PROSITE" id="PS50235"/>
    </source>
</evidence>
<dbReference type="EMBL" id="EQ974442">
    <property type="protein sequence ID" value="EEF29423.1"/>
    <property type="molecule type" value="Genomic_DNA"/>
</dbReference>
<reference evidence="6" key="1">
    <citation type="journal article" date="2010" name="Nat. Biotechnol.">
        <title>Draft genome sequence of the oilseed species Ricinus communis.</title>
        <authorList>
            <person name="Chan A.P."/>
            <person name="Crabtree J."/>
            <person name="Zhao Q."/>
            <person name="Lorenzi H."/>
            <person name="Orvis J."/>
            <person name="Puiu D."/>
            <person name="Melake-Berhan A."/>
            <person name="Jones K.M."/>
            <person name="Redman J."/>
            <person name="Chen G."/>
            <person name="Cahoon E.B."/>
            <person name="Gedil M."/>
            <person name="Stanke M."/>
            <person name="Haas B.J."/>
            <person name="Wortman J.R."/>
            <person name="Fraser-Liggett C.M."/>
            <person name="Ravel J."/>
            <person name="Rabinowicz P.D."/>
        </authorList>
    </citation>
    <scope>NUCLEOTIDE SEQUENCE [LARGE SCALE GENOMIC DNA]</scope>
    <source>
        <strain evidence="6">cv. Hale</strain>
    </source>
</reference>
<dbReference type="AlphaFoldDB" id="B9T3Y8"/>
<accession>B9T3Y8</accession>
<protein>
    <recommendedName>
        <fullName evidence="2">Ubiquitin carboxyl-terminal hydrolase</fullName>
        <ecNumber evidence="2">3.4.19.12</ecNumber>
    </recommendedName>
</protein>
<feature type="compositionally biased region" description="Low complexity" evidence="3">
    <location>
        <begin position="406"/>
        <end position="415"/>
    </location>
</feature>
<feature type="region of interest" description="Disordered" evidence="3">
    <location>
        <begin position="371"/>
        <end position="435"/>
    </location>
</feature>
<evidence type="ECO:0000313" key="6">
    <source>
        <dbReference type="Proteomes" id="UP000008311"/>
    </source>
</evidence>
<dbReference type="PROSITE" id="PS00972">
    <property type="entry name" value="USP_1"/>
    <property type="match status" value="1"/>
</dbReference>
<dbReference type="SUPFAM" id="SSF54001">
    <property type="entry name" value="Cysteine proteinases"/>
    <property type="match status" value="1"/>
</dbReference>
<dbReference type="GO" id="GO:0004843">
    <property type="term" value="F:cysteine-type deubiquitinase activity"/>
    <property type="evidence" value="ECO:0000318"/>
    <property type="project" value="GO_Central"/>
</dbReference>
<dbReference type="FunFam" id="3.90.70.10:FF:000078">
    <property type="entry name" value="Ubiquitin carboxyl-terminal hydrolase 23"/>
    <property type="match status" value="1"/>
</dbReference>
<evidence type="ECO:0000256" key="1">
    <source>
        <dbReference type="ARBA" id="ARBA00009085"/>
    </source>
</evidence>
<dbReference type="PANTHER" id="PTHR24006">
    <property type="entry name" value="UBIQUITIN CARBOXYL-TERMINAL HYDROLASE"/>
    <property type="match status" value="1"/>
</dbReference>
<comment type="catalytic activity">
    <reaction evidence="2">
        <text>Thiol-dependent hydrolysis of ester, thioester, amide, peptide and isopeptide bonds formed by the C-terminal Gly of ubiquitin (a 76-residue protein attached to proteins as an intracellular targeting signal).</text>
        <dbReference type="EC" id="3.4.19.12"/>
    </reaction>
</comment>
<dbReference type="Pfam" id="PF00443">
    <property type="entry name" value="UCH"/>
    <property type="match status" value="1"/>
</dbReference>
<feature type="compositionally biased region" description="Polar residues" evidence="3">
    <location>
        <begin position="823"/>
        <end position="834"/>
    </location>
</feature>
<dbReference type="EC" id="3.4.19.12" evidence="2"/>